<evidence type="ECO:0000256" key="25">
    <source>
        <dbReference type="ARBA" id="ARBA00060592"/>
    </source>
</evidence>
<keyword evidence="31" id="KW-1185">Reference proteome</keyword>
<keyword evidence="10" id="KW-0328">Glycosyltransferase</keyword>
<evidence type="ECO:0000256" key="22">
    <source>
        <dbReference type="ARBA" id="ARBA00034000"/>
    </source>
</evidence>
<feature type="domain" description="Glycosyl transferase family 51" evidence="29">
    <location>
        <begin position="83"/>
        <end position="267"/>
    </location>
</feature>
<feature type="transmembrane region" description="Helical" evidence="27">
    <location>
        <begin position="29"/>
        <end position="53"/>
    </location>
</feature>
<dbReference type="EC" id="3.4.16.4" evidence="6"/>
<organism evidence="30 31">
    <name type="scientific">Pseudobutyrivibrio ruminis</name>
    <dbReference type="NCBI Taxonomy" id="46206"/>
    <lineage>
        <taxon>Bacteria</taxon>
        <taxon>Bacillati</taxon>
        <taxon>Bacillota</taxon>
        <taxon>Clostridia</taxon>
        <taxon>Lachnospirales</taxon>
        <taxon>Lachnospiraceae</taxon>
        <taxon>Pseudobutyrivibrio</taxon>
    </lineage>
</organism>
<dbReference type="Proteomes" id="UP000224317">
    <property type="component" value="Unassembled WGS sequence"/>
</dbReference>
<evidence type="ECO:0000256" key="19">
    <source>
        <dbReference type="ARBA" id="ARBA00023251"/>
    </source>
</evidence>
<dbReference type="AlphaFoldDB" id="A0A2G3EAQ9"/>
<keyword evidence="20" id="KW-0511">Multifunctional enzyme</keyword>
<feature type="compositionally biased region" description="Pro residues" evidence="26">
    <location>
        <begin position="860"/>
        <end position="875"/>
    </location>
</feature>
<dbReference type="InterPro" id="IPR001264">
    <property type="entry name" value="Glyco_trans_51"/>
</dbReference>
<evidence type="ECO:0000256" key="12">
    <source>
        <dbReference type="ARBA" id="ARBA00022692"/>
    </source>
</evidence>
<feature type="domain" description="Penicillin-binding protein transpeptidase" evidence="28">
    <location>
        <begin position="443"/>
        <end position="688"/>
    </location>
</feature>
<evidence type="ECO:0000259" key="29">
    <source>
        <dbReference type="Pfam" id="PF00912"/>
    </source>
</evidence>
<dbReference type="GO" id="GO:0008658">
    <property type="term" value="F:penicillin binding"/>
    <property type="evidence" value="ECO:0007669"/>
    <property type="project" value="InterPro"/>
</dbReference>
<evidence type="ECO:0000313" key="30">
    <source>
        <dbReference type="EMBL" id="PHU40151.1"/>
    </source>
</evidence>
<keyword evidence="16" id="KW-0573">Peptidoglycan synthesis</keyword>
<evidence type="ECO:0000256" key="5">
    <source>
        <dbReference type="ARBA" id="ARBA00007739"/>
    </source>
</evidence>
<protein>
    <recommendedName>
        <fullName evidence="7">Penicillin-binding protein 1A</fullName>
        <ecNumber evidence="23">2.4.99.28</ecNumber>
        <ecNumber evidence="6">3.4.16.4</ecNumber>
    </recommendedName>
</protein>
<dbReference type="SUPFAM" id="SSF53955">
    <property type="entry name" value="Lysozyme-like"/>
    <property type="match status" value="1"/>
</dbReference>
<keyword evidence="19" id="KW-0046">Antibiotic resistance</keyword>
<comment type="similarity">
    <text evidence="5">In the N-terminal section; belongs to the glycosyltransferase 51 family.</text>
</comment>
<dbReference type="GO" id="GO:0005886">
    <property type="term" value="C:plasma membrane"/>
    <property type="evidence" value="ECO:0007669"/>
    <property type="project" value="UniProtKB-SubCell"/>
</dbReference>
<dbReference type="Gene3D" id="1.10.3810.10">
    <property type="entry name" value="Biosynthetic peptidoglycan transglycosylase-like"/>
    <property type="match status" value="1"/>
</dbReference>
<gene>
    <name evidence="30" type="ORF">CSX00_07505</name>
</gene>
<name>A0A2G3EAQ9_9FIRM</name>
<dbReference type="GO" id="GO:0009002">
    <property type="term" value="F:serine-type D-Ala-D-Ala carboxypeptidase activity"/>
    <property type="evidence" value="ECO:0007669"/>
    <property type="project" value="UniProtKB-EC"/>
</dbReference>
<evidence type="ECO:0000256" key="18">
    <source>
        <dbReference type="ARBA" id="ARBA00023136"/>
    </source>
</evidence>
<keyword evidence="8" id="KW-0121">Carboxypeptidase</keyword>
<dbReference type="SUPFAM" id="SSF56601">
    <property type="entry name" value="beta-lactamase/transpeptidase-like"/>
    <property type="match status" value="1"/>
</dbReference>
<evidence type="ECO:0000256" key="3">
    <source>
        <dbReference type="ARBA" id="ARBA00004752"/>
    </source>
</evidence>
<dbReference type="InterPro" id="IPR023346">
    <property type="entry name" value="Lysozyme-like_dom_sf"/>
</dbReference>
<evidence type="ECO:0000256" key="27">
    <source>
        <dbReference type="SAM" id="Phobius"/>
    </source>
</evidence>
<evidence type="ECO:0000256" key="20">
    <source>
        <dbReference type="ARBA" id="ARBA00023268"/>
    </source>
</evidence>
<sequence length="886" mass="95740">MNYGKENAAKRSAQLAGRGKRKRHSAGLAIIRISLICIVSVFVAGGIFAYLYAKNLISELPEDVSEINISPTGYLSKVYDSDGHEIETLAATGSNRTYVKLENIPENLQNAFIAIEDSRFREHNGVDIQGIIRAAYTGVTNGFDFSQGASTITQQLLKNNYFTTWTSEHTFIDSINRKIKEQYLAVQLEKVVSKDTILENYLNSINLGQNTLGVEAASQRYFGKSVSDLSLSECAVIAGITQNPTKYNPISHPEDNAKRRKKVLGDMLKQGYITESQYKEAIADDVYDRIQVANTDYGTSSTSYFVDALTDQVIDDLQTKLGYSETEAYNLLYSGGLSIYSTQDSSIQTIVEEEVNNTENYNDIEKISFSYRLTITKSDGSTANYSDITMLSYYQASDKNYDLEFDSQEEADEAIAAYKDAIMEDGDEVLAESVTYTLQPQAAMTVIDHSTGQVVALVGGRGDKKAAKTLNRATGITRQPGSTFKVVACYAAALDAGGMTLASVENDMPTTYADGTKLSNYNKEYLGWTNIRTAITYSINVVTVEVMQDIGTSLGYQYAQNLGITTLTDTDNNAALALGGITKGVTNLDLTTAYATIANGGEYNSPIFYTTIVDHQGNIILDNRENQSKRVLKETTSWLLTSAMEDVMTTGTGKAANFEGMAIAGKSGTTTKNKDTVFAGFTPYYTAVIWGGFDDNTPQSYTTYSKVIWKAVMSRIHENLEYKDFTKPSGIVTKQVCKKSGKLAIPGVCDCDPRGSQVYTEYFEEGTEPTETCDHHYAGNVCTATHMFANSECPYYTGVFILGAAPGSADAQYGLDAATFGQYCPIHGGYPLPNSGAIGGGGAIAPANPGGEGTVEVVPAAPPAAPAAPTPPVAPVVPGVPGAPPQ</sequence>
<evidence type="ECO:0000313" key="31">
    <source>
        <dbReference type="Proteomes" id="UP000224317"/>
    </source>
</evidence>
<evidence type="ECO:0000256" key="17">
    <source>
        <dbReference type="ARBA" id="ARBA00022989"/>
    </source>
</evidence>
<dbReference type="GO" id="GO:0006508">
    <property type="term" value="P:proteolysis"/>
    <property type="evidence" value="ECO:0007669"/>
    <property type="project" value="UniProtKB-KW"/>
</dbReference>
<dbReference type="STRING" id="46206.SAMN02910377_02065"/>
<keyword evidence="11 30" id="KW-0808">Transferase</keyword>
<evidence type="ECO:0000256" key="23">
    <source>
        <dbReference type="ARBA" id="ARBA00044770"/>
    </source>
</evidence>
<comment type="similarity">
    <text evidence="4">In the C-terminal section; belongs to the transpeptidase family.</text>
</comment>
<evidence type="ECO:0000256" key="11">
    <source>
        <dbReference type="ARBA" id="ARBA00022679"/>
    </source>
</evidence>
<dbReference type="UniPathway" id="UPA00219"/>
<dbReference type="EMBL" id="PDYH01000027">
    <property type="protein sequence ID" value="PHU40151.1"/>
    <property type="molecule type" value="Genomic_DNA"/>
</dbReference>
<dbReference type="EC" id="2.4.99.28" evidence="23"/>
<dbReference type="InterPro" id="IPR012338">
    <property type="entry name" value="Beta-lactam/transpept-like"/>
</dbReference>
<evidence type="ECO:0000256" key="9">
    <source>
        <dbReference type="ARBA" id="ARBA00022670"/>
    </source>
</evidence>
<proteinExistence type="inferred from homology"/>
<dbReference type="Gene3D" id="3.40.710.10">
    <property type="entry name" value="DD-peptidase/beta-lactamase superfamily"/>
    <property type="match status" value="1"/>
</dbReference>
<evidence type="ECO:0000256" key="1">
    <source>
        <dbReference type="ARBA" id="ARBA00002624"/>
    </source>
</evidence>
<keyword evidence="17 27" id="KW-1133">Transmembrane helix</keyword>
<evidence type="ECO:0000256" key="15">
    <source>
        <dbReference type="ARBA" id="ARBA00022968"/>
    </source>
</evidence>
<evidence type="ECO:0000256" key="2">
    <source>
        <dbReference type="ARBA" id="ARBA00004401"/>
    </source>
</evidence>
<dbReference type="Pfam" id="PF00912">
    <property type="entry name" value="Transgly"/>
    <property type="match status" value="1"/>
</dbReference>
<evidence type="ECO:0000256" key="4">
    <source>
        <dbReference type="ARBA" id="ARBA00007090"/>
    </source>
</evidence>
<evidence type="ECO:0000256" key="16">
    <source>
        <dbReference type="ARBA" id="ARBA00022984"/>
    </source>
</evidence>
<dbReference type="GO" id="GO:0009252">
    <property type="term" value="P:peptidoglycan biosynthetic process"/>
    <property type="evidence" value="ECO:0007669"/>
    <property type="project" value="UniProtKB-UniPathway"/>
</dbReference>
<dbReference type="NCBIfam" id="TIGR02074">
    <property type="entry name" value="PBP_1a_fam"/>
    <property type="match status" value="1"/>
</dbReference>
<dbReference type="PANTHER" id="PTHR32282">
    <property type="entry name" value="BINDING PROTEIN TRANSPEPTIDASE, PUTATIVE-RELATED"/>
    <property type="match status" value="1"/>
</dbReference>
<dbReference type="GO" id="GO:0008955">
    <property type="term" value="F:peptidoglycan glycosyltransferase activity"/>
    <property type="evidence" value="ECO:0007669"/>
    <property type="project" value="UniProtKB-EC"/>
</dbReference>
<dbReference type="GO" id="GO:0071555">
    <property type="term" value="P:cell wall organization"/>
    <property type="evidence" value="ECO:0007669"/>
    <property type="project" value="UniProtKB-KW"/>
</dbReference>
<evidence type="ECO:0000256" key="7">
    <source>
        <dbReference type="ARBA" id="ARBA00018638"/>
    </source>
</evidence>
<keyword evidence="9" id="KW-0645">Protease</keyword>
<comment type="pathway">
    <text evidence="3">Cell wall biogenesis; peptidoglycan biosynthesis.</text>
</comment>
<dbReference type="GO" id="GO:0008360">
    <property type="term" value="P:regulation of cell shape"/>
    <property type="evidence" value="ECO:0007669"/>
    <property type="project" value="UniProtKB-KW"/>
</dbReference>
<dbReference type="InterPro" id="IPR050396">
    <property type="entry name" value="Glycosyltr_51/Transpeptidase"/>
</dbReference>
<comment type="pathway">
    <text evidence="25">Glycan biosynthesis.</text>
</comment>
<evidence type="ECO:0000256" key="8">
    <source>
        <dbReference type="ARBA" id="ARBA00022645"/>
    </source>
</evidence>
<dbReference type="GO" id="GO:0046677">
    <property type="term" value="P:response to antibiotic"/>
    <property type="evidence" value="ECO:0007669"/>
    <property type="project" value="UniProtKB-KW"/>
</dbReference>
<dbReference type="Pfam" id="PF00905">
    <property type="entry name" value="Transpeptidase"/>
    <property type="match status" value="1"/>
</dbReference>
<keyword evidence="21" id="KW-0961">Cell wall biogenesis/degradation</keyword>
<evidence type="ECO:0000256" key="21">
    <source>
        <dbReference type="ARBA" id="ARBA00023316"/>
    </source>
</evidence>
<dbReference type="PANTHER" id="PTHR32282:SF33">
    <property type="entry name" value="PEPTIDOGLYCAN GLYCOSYLTRANSFERASE"/>
    <property type="match status" value="1"/>
</dbReference>
<dbReference type="RefSeq" id="WP_099413319.1">
    <property type="nucleotide sequence ID" value="NZ_PDYH01000027.1"/>
</dbReference>
<dbReference type="FunFam" id="1.10.3810.10:FF:000001">
    <property type="entry name" value="Penicillin-binding protein 1A"/>
    <property type="match status" value="1"/>
</dbReference>
<comment type="catalytic activity">
    <reaction evidence="24">
        <text>[GlcNAc-(1-&gt;4)-Mur2Ac(oyl-L-Ala-gamma-D-Glu-L-Lys-D-Ala-D-Ala)](n)-di-trans,octa-cis-undecaprenyl diphosphate + beta-D-GlcNAc-(1-&gt;4)-Mur2Ac(oyl-L-Ala-gamma-D-Glu-L-Lys-D-Ala-D-Ala)-di-trans,octa-cis-undecaprenyl diphosphate = [GlcNAc-(1-&gt;4)-Mur2Ac(oyl-L-Ala-gamma-D-Glu-L-Lys-D-Ala-D-Ala)](n+1)-di-trans,octa-cis-undecaprenyl diphosphate + di-trans,octa-cis-undecaprenyl diphosphate + H(+)</text>
        <dbReference type="Rhea" id="RHEA:23708"/>
        <dbReference type="Rhea" id="RHEA-COMP:9602"/>
        <dbReference type="Rhea" id="RHEA-COMP:9603"/>
        <dbReference type="ChEBI" id="CHEBI:15378"/>
        <dbReference type="ChEBI" id="CHEBI:58405"/>
        <dbReference type="ChEBI" id="CHEBI:60033"/>
        <dbReference type="ChEBI" id="CHEBI:78435"/>
        <dbReference type="EC" id="2.4.99.28"/>
    </reaction>
</comment>
<evidence type="ECO:0000256" key="14">
    <source>
        <dbReference type="ARBA" id="ARBA00022960"/>
    </source>
</evidence>
<evidence type="ECO:0000256" key="13">
    <source>
        <dbReference type="ARBA" id="ARBA00022801"/>
    </source>
</evidence>
<keyword evidence="12 27" id="KW-0812">Transmembrane</keyword>
<evidence type="ECO:0000256" key="10">
    <source>
        <dbReference type="ARBA" id="ARBA00022676"/>
    </source>
</evidence>
<feature type="region of interest" description="Disordered" evidence="26">
    <location>
        <begin position="859"/>
        <end position="886"/>
    </location>
</feature>
<evidence type="ECO:0000256" key="6">
    <source>
        <dbReference type="ARBA" id="ARBA00012448"/>
    </source>
</evidence>
<reference evidence="30" key="1">
    <citation type="submission" date="2017-10" db="EMBL/GenBank/DDBJ databases">
        <title>Resolving the taxonomy of Roseburia spp., Eubacterium rectale and Agathobacter spp. through phylogenomic analysis.</title>
        <authorList>
            <person name="Sheridan P.O."/>
            <person name="Walker A.W."/>
            <person name="Duncan S.H."/>
            <person name="Scott K.P."/>
            <person name="Toole P.W.O."/>
            <person name="Luis P."/>
            <person name="Flint H.J."/>
        </authorList>
    </citation>
    <scope>NUCLEOTIDE SEQUENCE [LARGE SCALE GENOMIC DNA]</scope>
    <source>
        <strain evidence="30">JK10</strain>
    </source>
</reference>
<evidence type="ECO:0000259" key="28">
    <source>
        <dbReference type="Pfam" id="PF00905"/>
    </source>
</evidence>
<dbReference type="InterPro" id="IPR036950">
    <property type="entry name" value="PBP_transglycosylase"/>
</dbReference>
<comment type="caution">
    <text evidence="30">The sequence shown here is derived from an EMBL/GenBank/DDBJ whole genome shotgun (WGS) entry which is preliminary data.</text>
</comment>
<keyword evidence="18 27" id="KW-0472">Membrane</keyword>
<comment type="function">
    <text evidence="1">Cell wall formation. Synthesis of cross-linked peptidoglycan from the lipid intermediates. The enzyme has a penicillin-insensitive transglycosylase N-terminal domain (formation of linear glycan strands) and a penicillin-sensitive transpeptidase C-terminal domain (cross-linking of the peptide subunits).</text>
</comment>
<keyword evidence="13" id="KW-0378">Hydrolase</keyword>
<comment type="catalytic activity">
    <reaction evidence="22">
        <text>Preferential cleavage: (Ac)2-L-Lys-D-Ala-|-D-Ala. Also transpeptidation of peptidyl-alanyl moieties that are N-acyl substituents of D-alanine.</text>
        <dbReference type="EC" id="3.4.16.4"/>
    </reaction>
</comment>
<comment type="subcellular location">
    <subcellularLocation>
        <location evidence="2">Cell membrane</location>
        <topology evidence="2">Single-pass type II membrane protein</topology>
    </subcellularLocation>
</comment>
<evidence type="ECO:0000256" key="24">
    <source>
        <dbReference type="ARBA" id="ARBA00049902"/>
    </source>
</evidence>
<dbReference type="InterPro" id="IPR001460">
    <property type="entry name" value="PCN-bd_Tpept"/>
</dbReference>
<accession>A0A2G3EAQ9</accession>
<keyword evidence="15" id="KW-0735">Signal-anchor</keyword>
<keyword evidence="14" id="KW-0133">Cell shape</keyword>
<evidence type="ECO:0000256" key="26">
    <source>
        <dbReference type="SAM" id="MobiDB-lite"/>
    </source>
</evidence>